<sequence length="464" mass="48389">MHSAAGGGAPGCGVVVDKSGGGARLSHARVSEPVSSSSHSGPRQCGLSDRRGGPPKHRFIIRVIVPTMSGQAPRRLLHGRRVARWTLRRPVSAEGGRTSAFCTSEVAAVPSRLHFSRLKCGDIGFSAMIAQSAANSACSAAHTHTGRPAFAPVGVGRDLDGILAGGCSHSRRTWISGELASDPAAPRRGVRRGPLPGVNCIGVRSWVFHTLVLKGAGAGRRTYFLPQARASSRRGYDPNGSIEMVRTIFFWHYAGAVATSPAGARGPRARAVVAHAQPAGGGGHRLDGWYLTRMGGRRSPSRTRSRPLVVGRWLSTHPTAAARAARVGGPRPTTSSFCPQSRCQSGAYAGPLAGARVTAHAQPQVEGGIRAARIGDPLGIDLTERACRPLIRLSMHPTAAARAVRVSEPHPSSSSLRSSTFDVLLSPIFILQSGAYAGPLAGARVIAHALSGGWEGGTGLRSEG</sequence>
<feature type="compositionally biased region" description="Low complexity" evidence="1">
    <location>
        <begin position="31"/>
        <end position="43"/>
    </location>
</feature>
<dbReference type="EMBL" id="BGZK01000200">
    <property type="protein sequence ID" value="GBP27883.1"/>
    <property type="molecule type" value="Genomic_DNA"/>
</dbReference>
<proteinExistence type="predicted"/>
<reference evidence="2 3" key="1">
    <citation type="journal article" date="2019" name="Commun. Biol.">
        <title>The bagworm genome reveals a unique fibroin gene that provides high tensile strength.</title>
        <authorList>
            <person name="Kono N."/>
            <person name="Nakamura H."/>
            <person name="Ohtoshi R."/>
            <person name="Tomita M."/>
            <person name="Numata K."/>
            <person name="Arakawa K."/>
        </authorList>
    </citation>
    <scope>NUCLEOTIDE SEQUENCE [LARGE SCALE GENOMIC DNA]</scope>
</reference>
<accession>A0A4C1UN63</accession>
<evidence type="ECO:0000313" key="2">
    <source>
        <dbReference type="EMBL" id="GBP27883.1"/>
    </source>
</evidence>
<comment type="caution">
    <text evidence="2">The sequence shown here is derived from an EMBL/GenBank/DDBJ whole genome shotgun (WGS) entry which is preliminary data.</text>
</comment>
<name>A0A4C1UN63_EUMVA</name>
<gene>
    <name evidence="2" type="ORF">EVAR_14072_1</name>
</gene>
<evidence type="ECO:0000313" key="3">
    <source>
        <dbReference type="Proteomes" id="UP000299102"/>
    </source>
</evidence>
<dbReference type="AlphaFoldDB" id="A0A4C1UN63"/>
<protein>
    <submittedName>
        <fullName evidence="2">Uncharacterized protein</fullName>
    </submittedName>
</protein>
<feature type="region of interest" description="Disordered" evidence="1">
    <location>
        <begin position="23"/>
        <end position="54"/>
    </location>
</feature>
<dbReference type="Proteomes" id="UP000299102">
    <property type="component" value="Unassembled WGS sequence"/>
</dbReference>
<organism evidence="2 3">
    <name type="scientific">Eumeta variegata</name>
    <name type="common">Bagworm moth</name>
    <name type="synonym">Eumeta japonica</name>
    <dbReference type="NCBI Taxonomy" id="151549"/>
    <lineage>
        <taxon>Eukaryota</taxon>
        <taxon>Metazoa</taxon>
        <taxon>Ecdysozoa</taxon>
        <taxon>Arthropoda</taxon>
        <taxon>Hexapoda</taxon>
        <taxon>Insecta</taxon>
        <taxon>Pterygota</taxon>
        <taxon>Neoptera</taxon>
        <taxon>Endopterygota</taxon>
        <taxon>Lepidoptera</taxon>
        <taxon>Glossata</taxon>
        <taxon>Ditrysia</taxon>
        <taxon>Tineoidea</taxon>
        <taxon>Psychidae</taxon>
        <taxon>Oiketicinae</taxon>
        <taxon>Eumeta</taxon>
    </lineage>
</organism>
<keyword evidence="3" id="KW-1185">Reference proteome</keyword>
<evidence type="ECO:0000256" key="1">
    <source>
        <dbReference type="SAM" id="MobiDB-lite"/>
    </source>
</evidence>